<dbReference type="HOGENOM" id="CLU_2590944_0_0_1"/>
<feature type="chain" id="PRO_5003181722" evidence="1">
    <location>
        <begin position="19"/>
        <end position="89"/>
    </location>
</feature>
<dbReference type="EMBL" id="GL536443">
    <property type="protein sequence ID" value="EFQ88333.1"/>
    <property type="molecule type" value="Genomic_DNA"/>
</dbReference>
<evidence type="ECO:0000313" key="3">
    <source>
        <dbReference type="Proteomes" id="UP000001067"/>
    </source>
</evidence>
<sequence>MLLLAVFLNALQRDPVSSALQASNGLLRRLWHAHVSWTPRKVRQRVYDGCQALARSDCDLRVALFEVRNDLRRWYSGGTWLADDNVKFG</sequence>
<accession>E3S116</accession>
<dbReference type="KEGG" id="pte:PTT_15827"/>
<name>E3S116_PYRTT</name>
<reference evidence="2 3" key="1">
    <citation type="journal article" date="2010" name="Genome Biol.">
        <title>A first genome assembly of the barley fungal pathogen Pyrenophora teres f. teres.</title>
        <authorList>
            <person name="Ellwood S.R."/>
            <person name="Liu Z."/>
            <person name="Syme R.A."/>
            <person name="Lai Z."/>
            <person name="Hane J.K."/>
            <person name="Keiper F."/>
            <person name="Moffat C.S."/>
            <person name="Oliver R.P."/>
            <person name="Friesen T.L."/>
        </authorList>
    </citation>
    <scope>NUCLEOTIDE SEQUENCE [LARGE SCALE GENOMIC DNA]</scope>
    <source>
        <strain evidence="2 3">0-1</strain>
    </source>
</reference>
<feature type="signal peptide" evidence="1">
    <location>
        <begin position="1"/>
        <end position="18"/>
    </location>
</feature>
<keyword evidence="3" id="KW-1185">Reference proteome</keyword>
<gene>
    <name evidence="2" type="ORF">PTT_15827</name>
</gene>
<dbReference type="AlphaFoldDB" id="E3S116"/>
<protein>
    <submittedName>
        <fullName evidence="2">Uncharacterized protein</fullName>
    </submittedName>
</protein>
<proteinExistence type="predicted"/>
<dbReference type="Proteomes" id="UP000001067">
    <property type="component" value="Unassembled WGS sequence"/>
</dbReference>
<evidence type="ECO:0000256" key="1">
    <source>
        <dbReference type="SAM" id="SignalP"/>
    </source>
</evidence>
<evidence type="ECO:0000313" key="2">
    <source>
        <dbReference type="EMBL" id="EFQ88333.1"/>
    </source>
</evidence>
<organism evidence="3">
    <name type="scientific">Pyrenophora teres f. teres (strain 0-1)</name>
    <name type="common">Barley net blotch fungus</name>
    <name type="synonym">Drechslera teres f. teres</name>
    <dbReference type="NCBI Taxonomy" id="861557"/>
    <lineage>
        <taxon>Eukaryota</taxon>
        <taxon>Fungi</taxon>
        <taxon>Dikarya</taxon>
        <taxon>Ascomycota</taxon>
        <taxon>Pezizomycotina</taxon>
        <taxon>Dothideomycetes</taxon>
        <taxon>Pleosporomycetidae</taxon>
        <taxon>Pleosporales</taxon>
        <taxon>Pleosporineae</taxon>
        <taxon>Pleosporaceae</taxon>
        <taxon>Pyrenophora</taxon>
    </lineage>
</organism>
<keyword evidence="1" id="KW-0732">Signal</keyword>